<gene>
    <name evidence="4" type="ORF">SAMN05444267_102436</name>
</gene>
<dbReference type="OrthoDB" id="9813840at2"/>
<evidence type="ECO:0000256" key="2">
    <source>
        <dbReference type="SAM" id="SignalP"/>
    </source>
</evidence>
<feature type="signal peptide" evidence="2">
    <location>
        <begin position="1"/>
        <end position="20"/>
    </location>
</feature>
<dbReference type="EMBL" id="FRAV01000024">
    <property type="protein sequence ID" value="SHL75982.1"/>
    <property type="molecule type" value="Genomic_DNA"/>
</dbReference>
<keyword evidence="5" id="KW-1185">Reference proteome</keyword>
<evidence type="ECO:0000256" key="1">
    <source>
        <dbReference type="ARBA" id="ARBA00022729"/>
    </source>
</evidence>
<dbReference type="RefSeq" id="WP_073294226.1">
    <property type="nucleotide sequence ID" value="NZ_FRAV01000024.1"/>
</dbReference>
<accession>A0A1M7D906</accession>
<reference evidence="5" key="1">
    <citation type="submission" date="2016-11" db="EMBL/GenBank/DDBJ databases">
        <authorList>
            <person name="Varghese N."/>
            <person name="Submissions S."/>
        </authorList>
    </citation>
    <scope>NUCLEOTIDE SEQUENCE [LARGE SCALE GENOMIC DNA]</scope>
    <source>
        <strain evidence="5">DSM 26899</strain>
    </source>
</reference>
<feature type="domain" description="Secretion system C-terminal sorting" evidence="3">
    <location>
        <begin position="374"/>
        <end position="440"/>
    </location>
</feature>
<dbReference type="AlphaFoldDB" id="A0A1M7D906"/>
<keyword evidence="1 2" id="KW-0732">Signal</keyword>
<dbReference type="InterPro" id="IPR005046">
    <property type="entry name" value="DUF285"/>
</dbReference>
<dbReference type="Pfam" id="PF18962">
    <property type="entry name" value="Por_Secre_tail"/>
    <property type="match status" value="1"/>
</dbReference>
<dbReference type="NCBIfam" id="TIGR04183">
    <property type="entry name" value="Por_Secre_tail"/>
    <property type="match status" value="1"/>
</dbReference>
<name>A0A1M7D906_9FLAO</name>
<dbReference type="NCBIfam" id="TIGR02167">
    <property type="entry name" value="Liste_lipo_26"/>
    <property type="match status" value="3"/>
</dbReference>
<sequence>MFKKLLPFILFLFIFNSTKAQDEFITIWKPGVTQQTTVPGRGTNFKVYWEEIGYTQHNATMNNVSSTREFTINFGTSLNPNPSNATYRVKISDGEGVFDQIRSFDPTLVPFYNWSDRQKFLEITQWGNIKWKGFEQAFVLCNNLDITALDAPDLSLVTNTNEMFYICSSLVGNPSFNTWNTSHITIMTNMFANADSFNQPVGNWDVSNVTNMYGLFDYATSFNQPLNNWNTSSVTSMEHTFHGAFSFNQDLRNWNTSNVTNMEEMFHSATAFNQNLGYWNLSSLTEAKDMFLDSGMSCQNYDNTLYAWSMNAATSSNVNLGNASPLKYSHPLVVNARNHLISNKGWTITGDIHNEGCNSVLATSETSIKNDITIYPNPANDFIYVKNLKGNSTYKIFDLSGRIIQQDILNDEKINVSNLMSGNYILQIISKDKTQTLKFIKK</sequence>
<proteinExistence type="predicted"/>
<dbReference type="Pfam" id="PF03382">
    <property type="entry name" value="DUF285"/>
    <property type="match status" value="1"/>
</dbReference>
<evidence type="ECO:0000313" key="4">
    <source>
        <dbReference type="EMBL" id="SHL75982.1"/>
    </source>
</evidence>
<dbReference type="STRING" id="1302687.SAMN05444267_102436"/>
<dbReference type="InterPro" id="IPR026444">
    <property type="entry name" value="Secre_tail"/>
</dbReference>
<organism evidence="4 5">
    <name type="scientific">Chryseobacterium polytrichastri</name>
    <dbReference type="NCBI Taxonomy" id="1302687"/>
    <lineage>
        <taxon>Bacteria</taxon>
        <taxon>Pseudomonadati</taxon>
        <taxon>Bacteroidota</taxon>
        <taxon>Flavobacteriia</taxon>
        <taxon>Flavobacteriales</taxon>
        <taxon>Weeksellaceae</taxon>
        <taxon>Chryseobacterium group</taxon>
        <taxon>Chryseobacterium</taxon>
    </lineage>
</organism>
<dbReference type="Proteomes" id="UP000184364">
    <property type="component" value="Unassembled WGS sequence"/>
</dbReference>
<feature type="chain" id="PRO_5012297037" evidence="2">
    <location>
        <begin position="21"/>
        <end position="442"/>
    </location>
</feature>
<protein>
    <submittedName>
        <fullName evidence="4">Por secretion system C-terminal sorting domain-containing protein</fullName>
    </submittedName>
</protein>
<evidence type="ECO:0000259" key="3">
    <source>
        <dbReference type="Pfam" id="PF18962"/>
    </source>
</evidence>
<evidence type="ECO:0000313" key="5">
    <source>
        <dbReference type="Proteomes" id="UP000184364"/>
    </source>
</evidence>
<dbReference type="InterPro" id="IPR011889">
    <property type="entry name" value="Liste_lipo_26"/>
</dbReference>